<evidence type="ECO:0000256" key="1">
    <source>
        <dbReference type="SAM" id="Phobius"/>
    </source>
</evidence>
<sequence>MLKQQEILVSIKWLFLLVCFILLSLSTIFIPKEIQTIFQQAPMIHVDSFSQFGSWVSQLFAVMTENRGNFFFWYFIIGRFFAFSYLLGWSILHFQSKTYLIELAKLNGIQRSKMYLYLIADLFTVLVLLALMHMNLVWPYLVHLQDFITNWFYS</sequence>
<dbReference type="RefSeq" id="WP_185348427.1">
    <property type="nucleotide sequence ID" value="NZ_JAASTV010000020.1"/>
</dbReference>
<comment type="caution">
    <text evidence="2">The sequence shown here is derived from an EMBL/GenBank/DDBJ whole genome shotgun (WGS) entry which is preliminary data.</text>
</comment>
<evidence type="ECO:0000313" key="2">
    <source>
        <dbReference type="EMBL" id="MBC1511164.1"/>
    </source>
</evidence>
<feature type="transmembrane region" description="Helical" evidence="1">
    <location>
        <begin position="7"/>
        <end position="30"/>
    </location>
</feature>
<proteinExistence type="predicted"/>
<dbReference type="Proteomes" id="UP000587800">
    <property type="component" value="Unassembled WGS sequence"/>
</dbReference>
<feature type="transmembrane region" description="Helical" evidence="1">
    <location>
        <begin position="115"/>
        <end position="134"/>
    </location>
</feature>
<name>A0ABR6SZV2_9LIST</name>
<dbReference type="EMBL" id="JAASUB010000025">
    <property type="protein sequence ID" value="MBC1511164.1"/>
    <property type="molecule type" value="Genomic_DNA"/>
</dbReference>
<feature type="transmembrane region" description="Helical" evidence="1">
    <location>
        <begin position="71"/>
        <end position="94"/>
    </location>
</feature>
<protein>
    <submittedName>
        <fullName evidence="2">Uncharacterized protein</fullName>
    </submittedName>
</protein>
<keyword evidence="1" id="KW-0472">Membrane</keyword>
<keyword evidence="3" id="KW-1185">Reference proteome</keyword>
<gene>
    <name evidence="2" type="ORF">HCJ59_14885</name>
</gene>
<organism evidence="2 3">
    <name type="scientific">Listeria immobilis</name>
    <dbReference type="NCBI Taxonomy" id="2713502"/>
    <lineage>
        <taxon>Bacteria</taxon>
        <taxon>Bacillati</taxon>
        <taxon>Bacillota</taxon>
        <taxon>Bacilli</taxon>
        <taxon>Bacillales</taxon>
        <taxon>Listeriaceae</taxon>
        <taxon>Listeria</taxon>
    </lineage>
</organism>
<evidence type="ECO:0000313" key="3">
    <source>
        <dbReference type="Proteomes" id="UP000587800"/>
    </source>
</evidence>
<keyword evidence="1" id="KW-1133">Transmembrane helix</keyword>
<keyword evidence="1" id="KW-0812">Transmembrane</keyword>
<accession>A0ABR6SZV2</accession>
<reference evidence="2 3" key="1">
    <citation type="submission" date="2020-03" db="EMBL/GenBank/DDBJ databases">
        <title>Soil Listeria distribution.</title>
        <authorList>
            <person name="Liao J."/>
            <person name="Wiedmann M."/>
        </authorList>
    </citation>
    <scope>NUCLEOTIDE SEQUENCE [LARGE SCALE GENOMIC DNA]</scope>
    <source>
        <strain evidence="2 3">FSL L7-1515</strain>
    </source>
</reference>